<reference evidence="1 2" key="1">
    <citation type="submission" date="2016-03" db="EMBL/GenBank/DDBJ databases">
        <title>Comparative genomics of the ectomycorrhizal sister species Rhizopogon vinicolor and Rhizopogon vesiculosus (Basidiomycota: Boletales) reveals a divergence of the mating type B locus.</title>
        <authorList>
            <person name="Mujic A.B."/>
            <person name="Kuo A."/>
            <person name="Tritt A."/>
            <person name="Lipzen A."/>
            <person name="Chen C."/>
            <person name="Johnson J."/>
            <person name="Sharma A."/>
            <person name="Barry K."/>
            <person name="Grigoriev I.V."/>
            <person name="Spatafora J.W."/>
        </authorList>
    </citation>
    <scope>NUCLEOTIDE SEQUENCE [LARGE SCALE GENOMIC DNA]</scope>
    <source>
        <strain evidence="1 2">AM-OR11-056</strain>
    </source>
</reference>
<proteinExistence type="predicted"/>
<evidence type="ECO:0000313" key="1">
    <source>
        <dbReference type="EMBL" id="OJA12936.1"/>
    </source>
</evidence>
<dbReference type="Proteomes" id="UP000183567">
    <property type="component" value="Unassembled WGS sequence"/>
</dbReference>
<sequence length="139" mass="16019">MNWITYKERILTVIGARGLMWYVDGQATKPIPYALDAKMGKPVKPDSTPLTATETKELDNKIDEFYQKDSLVKQQIFRMITDRLLLCVQKLEVSAKIWAEVCVIHKGKTELVQIDLRHRLQDMRCEEGGDIKAHFGELL</sequence>
<gene>
    <name evidence="1" type="ORF">AZE42_12827</name>
</gene>
<dbReference type="OrthoDB" id="3269759at2759"/>
<protein>
    <submittedName>
        <fullName evidence="1">Uncharacterized protein</fullName>
    </submittedName>
</protein>
<dbReference type="STRING" id="180088.A0A1J8QHR7"/>
<evidence type="ECO:0000313" key="2">
    <source>
        <dbReference type="Proteomes" id="UP000183567"/>
    </source>
</evidence>
<dbReference type="EMBL" id="LVVM01004429">
    <property type="protein sequence ID" value="OJA12936.1"/>
    <property type="molecule type" value="Genomic_DNA"/>
</dbReference>
<comment type="caution">
    <text evidence="1">The sequence shown here is derived from an EMBL/GenBank/DDBJ whole genome shotgun (WGS) entry which is preliminary data.</text>
</comment>
<organism evidence="1 2">
    <name type="scientific">Rhizopogon vesiculosus</name>
    <dbReference type="NCBI Taxonomy" id="180088"/>
    <lineage>
        <taxon>Eukaryota</taxon>
        <taxon>Fungi</taxon>
        <taxon>Dikarya</taxon>
        <taxon>Basidiomycota</taxon>
        <taxon>Agaricomycotina</taxon>
        <taxon>Agaricomycetes</taxon>
        <taxon>Agaricomycetidae</taxon>
        <taxon>Boletales</taxon>
        <taxon>Suillineae</taxon>
        <taxon>Rhizopogonaceae</taxon>
        <taxon>Rhizopogon</taxon>
    </lineage>
</organism>
<dbReference type="AlphaFoldDB" id="A0A1J8QHR7"/>
<keyword evidence="2" id="KW-1185">Reference proteome</keyword>
<dbReference type="Pfam" id="PF14223">
    <property type="entry name" value="Retrotran_gag_2"/>
    <property type="match status" value="1"/>
</dbReference>
<name>A0A1J8QHR7_9AGAM</name>
<accession>A0A1J8QHR7</accession>